<keyword evidence="4" id="KW-1185">Reference proteome</keyword>
<feature type="region of interest" description="Disordered" evidence="1">
    <location>
        <begin position="379"/>
        <end position="426"/>
    </location>
</feature>
<dbReference type="SUPFAM" id="SSF56112">
    <property type="entry name" value="Protein kinase-like (PK-like)"/>
    <property type="match status" value="1"/>
</dbReference>
<dbReference type="InterPro" id="IPR011009">
    <property type="entry name" value="Kinase-like_dom_sf"/>
</dbReference>
<dbReference type="Gene3D" id="1.10.510.10">
    <property type="entry name" value="Transferase(Phosphotransferase) domain 1"/>
    <property type="match status" value="1"/>
</dbReference>
<sequence length="548" mass="58559">MQARNQRRSDQSDRLDYLDIVGWRVVEMLADAGPWRRYLAVARERAVPDDGDWLAGTAHAASHAAALTAPVSAVELLVEASPGLGLTLSELCELFDEIEAPSVPEILDVGMTEEQEAVAVLEATLGSSVDELLDRPNPLTAGEIVTILAPVVETLVELHEHGVSLGALRCQDVRLTAAGRPVLKDWHAVARLPEVDGRARASVARDWKSLESMADLVLAQLPSQTELPAALERELDRCLSGEVDAQIGHRLLDALFSWQDAREVLDPAAGERAPRNAILVERDPETASLGRLEHPRPTDNRNRADSLLADDSAEEVVDPRRAISTRDAESRRAQRAQRRPDTGQRVLSGIRLPYRIAAAAAVVMCVCAVMIGLLGGGRGGGAQQGAGPLNPSVPESSAVELTEPEAETQGKTAPLPGEVLPTPENAEPVAQESTASDWRAAATLEDPTAAAMALVARRAECLASSPDGCLEEVYQSDAPGLHVDLARAEETGDELAGLTTATLRDRYGDFAVVDLWPADAVQASETPPASLTIARGEAGWRLRDVRVA</sequence>
<reference evidence="3 4" key="1">
    <citation type="submission" date="2020-08" db="EMBL/GenBank/DDBJ databases">
        <title>Sequencing the genomes of 1000 actinobacteria strains.</title>
        <authorList>
            <person name="Klenk H.-P."/>
        </authorList>
    </citation>
    <scope>NUCLEOTIDE SEQUENCE [LARGE SCALE GENOMIC DNA]</scope>
    <source>
        <strain evidence="3 4">DSM 20419</strain>
    </source>
</reference>
<feature type="compositionally biased region" description="Basic and acidic residues" evidence="1">
    <location>
        <begin position="283"/>
        <end position="304"/>
    </location>
</feature>
<dbReference type="EMBL" id="JACHWJ010000001">
    <property type="protein sequence ID" value="MBB2956675.1"/>
    <property type="molecule type" value="Genomic_DNA"/>
</dbReference>
<keyword evidence="2" id="KW-0472">Membrane</keyword>
<evidence type="ECO:0000313" key="4">
    <source>
        <dbReference type="Proteomes" id="UP000545286"/>
    </source>
</evidence>
<feature type="transmembrane region" description="Helical" evidence="2">
    <location>
        <begin position="354"/>
        <end position="374"/>
    </location>
</feature>
<evidence type="ECO:0000256" key="2">
    <source>
        <dbReference type="SAM" id="Phobius"/>
    </source>
</evidence>
<dbReference type="RefSeq" id="WP_183623079.1">
    <property type="nucleotide sequence ID" value="NZ_JACHWJ010000001.1"/>
</dbReference>
<accession>A0A7W4YFA4</accession>
<name>A0A7W4YFA4_9MICO</name>
<comment type="caution">
    <text evidence="3">The sequence shown here is derived from an EMBL/GenBank/DDBJ whole genome shotgun (WGS) entry which is preliminary data.</text>
</comment>
<dbReference type="AlphaFoldDB" id="A0A7W4YFA4"/>
<evidence type="ECO:0000313" key="3">
    <source>
        <dbReference type="EMBL" id="MBB2956675.1"/>
    </source>
</evidence>
<evidence type="ECO:0000256" key="1">
    <source>
        <dbReference type="SAM" id="MobiDB-lite"/>
    </source>
</evidence>
<evidence type="ECO:0008006" key="5">
    <source>
        <dbReference type="Google" id="ProtNLM"/>
    </source>
</evidence>
<keyword evidence="2" id="KW-1133">Transmembrane helix</keyword>
<proteinExistence type="predicted"/>
<organism evidence="3 4">
    <name type="scientific">Pseudoclavibacter helvolus</name>
    <dbReference type="NCBI Taxonomy" id="255205"/>
    <lineage>
        <taxon>Bacteria</taxon>
        <taxon>Bacillati</taxon>
        <taxon>Actinomycetota</taxon>
        <taxon>Actinomycetes</taxon>
        <taxon>Micrococcales</taxon>
        <taxon>Microbacteriaceae</taxon>
        <taxon>Pseudoclavibacter</taxon>
    </lineage>
</organism>
<feature type="compositionally biased region" description="Basic and acidic residues" evidence="1">
    <location>
        <begin position="317"/>
        <end position="342"/>
    </location>
</feature>
<gene>
    <name evidence="3" type="ORF">FHX72_000787</name>
</gene>
<feature type="region of interest" description="Disordered" evidence="1">
    <location>
        <begin position="283"/>
        <end position="343"/>
    </location>
</feature>
<protein>
    <recommendedName>
        <fullName evidence="5">Protein kinase domain-containing protein</fullName>
    </recommendedName>
</protein>
<keyword evidence="2" id="KW-0812">Transmembrane</keyword>
<dbReference type="Proteomes" id="UP000545286">
    <property type="component" value="Unassembled WGS sequence"/>
</dbReference>